<evidence type="ECO:0000313" key="1">
    <source>
        <dbReference type="EMBL" id="CAE0317288.1"/>
    </source>
</evidence>
<dbReference type="Gene3D" id="2.120.10.80">
    <property type="entry name" value="Kelch-type beta propeller"/>
    <property type="match status" value="1"/>
</dbReference>
<sequence>MGCFGSKPKLRVEYRGQTKTVHQTVCDMASLHSYVQTSFPDLMSHAFYFRNSEDTSQVVSSDTELKRLMHFKPFLKLQAEKARPFEFPDPKWQALSNSVFKLRQKGHELAGTGFMVTQRLAITTTENFSGVSALKQYSALFQLDSVEVNFNSEVFIPFPDQESIRFAVVELAPDSQQTEFLDSLTPIPLQSTLFAENESLATVIYYTRNFPVLQAKTSEIHLFDHKFFAFEEALKEGSSGAPVLNSEAKLIGVFSSYKSDDMPGSVLNVEYIVEKLSNHQESTLETEPCHLAIERIWKSSSLESKQKFNFSESTCFLDTQNRNMVIFNASTCTASIVPDLPPFEKGSSAVCTPKGILITGPEQHGSQKSATLFDGVAFVKVQNTAEKHSFHCSVYLEGKVYVISGKKTTAVETFDLIEKTWKQAPSIPKKKFNFSGIVVSGSIFVLGGQEKTRVTHSVWKLENSKWTKLSFHLPFKLSNVGAILVETHKLLIFGGVINQEDEQIDNEHAWELNLNSGKTNSVKGLKLNISFGSFQPVNNQHEAVIFSNSGQLLRYHYSEKNFYEVRFNYSVPHEPS</sequence>
<name>A0A7S3IAA9_9CILI</name>
<dbReference type="SUPFAM" id="SSF117281">
    <property type="entry name" value="Kelch motif"/>
    <property type="match status" value="1"/>
</dbReference>
<dbReference type="InterPro" id="IPR009003">
    <property type="entry name" value="Peptidase_S1_PA"/>
</dbReference>
<dbReference type="EMBL" id="HBIF01000643">
    <property type="protein sequence ID" value="CAE0317288.1"/>
    <property type="molecule type" value="Transcribed_RNA"/>
</dbReference>
<gene>
    <name evidence="1" type="ORF">FSAL1345_LOCUS557</name>
</gene>
<accession>A0A7S3IAA9</accession>
<protein>
    <submittedName>
        <fullName evidence="1">Uncharacterized protein</fullName>
    </submittedName>
</protein>
<dbReference type="InterPro" id="IPR043504">
    <property type="entry name" value="Peptidase_S1_PA_chymotrypsin"/>
</dbReference>
<dbReference type="Gene3D" id="2.40.10.10">
    <property type="entry name" value="Trypsin-like serine proteases"/>
    <property type="match status" value="2"/>
</dbReference>
<proteinExistence type="predicted"/>
<dbReference type="SUPFAM" id="SSF50494">
    <property type="entry name" value="Trypsin-like serine proteases"/>
    <property type="match status" value="1"/>
</dbReference>
<reference evidence="1" key="1">
    <citation type="submission" date="2021-01" db="EMBL/GenBank/DDBJ databases">
        <authorList>
            <person name="Corre E."/>
            <person name="Pelletier E."/>
            <person name="Niang G."/>
            <person name="Scheremetjew M."/>
            <person name="Finn R."/>
            <person name="Kale V."/>
            <person name="Holt S."/>
            <person name="Cochrane G."/>
            <person name="Meng A."/>
            <person name="Brown T."/>
            <person name="Cohen L."/>
        </authorList>
    </citation>
    <scope>NUCLEOTIDE SEQUENCE</scope>
</reference>
<dbReference type="InterPro" id="IPR015915">
    <property type="entry name" value="Kelch-typ_b-propeller"/>
</dbReference>
<organism evidence="1">
    <name type="scientific">Fabrea salina</name>
    <dbReference type="NCBI Taxonomy" id="342563"/>
    <lineage>
        <taxon>Eukaryota</taxon>
        <taxon>Sar</taxon>
        <taxon>Alveolata</taxon>
        <taxon>Ciliophora</taxon>
        <taxon>Postciliodesmatophora</taxon>
        <taxon>Heterotrichea</taxon>
        <taxon>Heterotrichida</taxon>
        <taxon>Fabreidae</taxon>
        <taxon>Fabrea</taxon>
    </lineage>
</organism>
<dbReference type="AlphaFoldDB" id="A0A7S3IAA9"/>